<dbReference type="GO" id="GO:0003735">
    <property type="term" value="F:structural constituent of ribosome"/>
    <property type="evidence" value="ECO:0007669"/>
    <property type="project" value="InterPro"/>
</dbReference>
<keyword evidence="3 4" id="KW-0687">Ribonucleoprotein</keyword>
<dbReference type="GO" id="GO:0017148">
    <property type="term" value="P:negative regulation of translation"/>
    <property type="evidence" value="ECO:0007669"/>
    <property type="project" value="TreeGrafter"/>
</dbReference>
<dbReference type="GO" id="GO:0022625">
    <property type="term" value="C:cytosolic large ribosomal subunit"/>
    <property type="evidence" value="ECO:0007669"/>
    <property type="project" value="TreeGrafter"/>
</dbReference>
<dbReference type="EMBL" id="BMXI01000009">
    <property type="protein sequence ID" value="GHC55766.1"/>
    <property type="molecule type" value="Genomic_DNA"/>
</dbReference>
<evidence type="ECO:0000313" key="5">
    <source>
        <dbReference type="EMBL" id="GHC55766.1"/>
    </source>
</evidence>
<organism evidence="5 6">
    <name type="scientific">Roseibacillus persicicus</name>
    <dbReference type="NCBI Taxonomy" id="454148"/>
    <lineage>
        <taxon>Bacteria</taxon>
        <taxon>Pseudomonadati</taxon>
        <taxon>Verrucomicrobiota</taxon>
        <taxon>Verrucomicrobiia</taxon>
        <taxon>Verrucomicrobiales</taxon>
        <taxon>Verrucomicrobiaceae</taxon>
        <taxon>Roseibacillus</taxon>
    </lineage>
</organism>
<evidence type="ECO:0000256" key="2">
    <source>
        <dbReference type="ARBA" id="ARBA00022980"/>
    </source>
</evidence>
<dbReference type="PIRSF" id="PIRSF002181">
    <property type="entry name" value="Ribosomal_L13"/>
    <property type="match status" value="1"/>
</dbReference>
<dbReference type="HAMAP" id="MF_01366">
    <property type="entry name" value="Ribosomal_uL13"/>
    <property type="match status" value="1"/>
</dbReference>
<reference evidence="5" key="1">
    <citation type="journal article" date="2014" name="Int. J. Syst. Evol. Microbiol.">
        <title>Complete genome sequence of Corynebacterium casei LMG S-19264T (=DSM 44701T), isolated from a smear-ripened cheese.</title>
        <authorList>
            <consortium name="US DOE Joint Genome Institute (JGI-PGF)"/>
            <person name="Walter F."/>
            <person name="Albersmeier A."/>
            <person name="Kalinowski J."/>
            <person name="Ruckert C."/>
        </authorList>
    </citation>
    <scope>NUCLEOTIDE SEQUENCE</scope>
    <source>
        <strain evidence="5">KCTC 12988</strain>
    </source>
</reference>
<dbReference type="PANTHER" id="PTHR11545:SF2">
    <property type="entry name" value="LARGE RIBOSOMAL SUBUNIT PROTEIN UL13M"/>
    <property type="match status" value="1"/>
</dbReference>
<dbReference type="GO" id="GO:0006412">
    <property type="term" value="P:translation"/>
    <property type="evidence" value="ECO:0007669"/>
    <property type="project" value="UniProtKB-UniRule"/>
</dbReference>
<dbReference type="SUPFAM" id="SSF52161">
    <property type="entry name" value="Ribosomal protein L13"/>
    <property type="match status" value="1"/>
</dbReference>
<keyword evidence="6" id="KW-1185">Reference proteome</keyword>
<reference evidence="5" key="2">
    <citation type="submission" date="2020-09" db="EMBL/GenBank/DDBJ databases">
        <authorList>
            <person name="Sun Q."/>
            <person name="Kim S."/>
        </authorList>
    </citation>
    <scope>NUCLEOTIDE SEQUENCE</scope>
    <source>
        <strain evidence="5">KCTC 12988</strain>
    </source>
</reference>
<dbReference type="InterPro" id="IPR005822">
    <property type="entry name" value="Ribosomal_uL13"/>
</dbReference>
<dbReference type="GO" id="GO:0003729">
    <property type="term" value="F:mRNA binding"/>
    <property type="evidence" value="ECO:0007669"/>
    <property type="project" value="TreeGrafter"/>
</dbReference>
<dbReference type="PANTHER" id="PTHR11545">
    <property type="entry name" value="RIBOSOMAL PROTEIN L13"/>
    <property type="match status" value="1"/>
</dbReference>
<comment type="function">
    <text evidence="4">This protein is one of the early assembly proteins of the 50S ribosomal subunit, although it is not seen to bind rRNA by itself. It is important during the early stages of 50S assembly.</text>
</comment>
<evidence type="ECO:0000256" key="1">
    <source>
        <dbReference type="ARBA" id="ARBA00006227"/>
    </source>
</evidence>
<comment type="caution">
    <text evidence="5">The sequence shown here is derived from an EMBL/GenBank/DDBJ whole genome shotgun (WGS) entry which is preliminary data.</text>
</comment>
<comment type="similarity">
    <text evidence="1 4">Belongs to the universal ribosomal protein uL13 family.</text>
</comment>
<gene>
    <name evidence="4 5" type="primary">rplM</name>
    <name evidence="5" type="ORF">GCM10007100_23200</name>
</gene>
<evidence type="ECO:0000256" key="3">
    <source>
        <dbReference type="ARBA" id="ARBA00023274"/>
    </source>
</evidence>
<dbReference type="AlphaFoldDB" id="A0A918TNC2"/>
<dbReference type="Gene3D" id="3.90.1180.10">
    <property type="entry name" value="Ribosomal protein L13"/>
    <property type="match status" value="1"/>
</dbReference>
<dbReference type="NCBIfam" id="TIGR01066">
    <property type="entry name" value="rplM_bact"/>
    <property type="match status" value="1"/>
</dbReference>
<dbReference type="RefSeq" id="WP_189570128.1">
    <property type="nucleotide sequence ID" value="NZ_BMXI01000009.1"/>
</dbReference>
<dbReference type="InterPro" id="IPR036899">
    <property type="entry name" value="Ribosomal_uL13_sf"/>
</dbReference>
<protein>
    <recommendedName>
        <fullName evidence="4">Large ribosomal subunit protein uL13</fullName>
    </recommendedName>
</protein>
<dbReference type="CDD" id="cd00392">
    <property type="entry name" value="Ribosomal_L13"/>
    <property type="match status" value="1"/>
</dbReference>
<keyword evidence="2 4" id="KW-0689">Ribosomal protein</keyword>
<dbReference type="Proteomes" id="UP000644507">
    <property type="component" value="Unassembled WGS sequence"/>
</dbReference>
<evidence type="ECO:0000256" key="4">
    <source>
        <dbReference type="HAMAP-Rule" id="MF_01366"/>
    </source>
</evidence>
<sequence>MKTYSAKAEEVERAWHLIDATDKVLGDVAVEAARLLRGKHKTIFTPHVDTGDHVVIINAEKARFTGNKEWQKIYTRYTGFVGNQKVETPRKVRERRPELLLERAVWGMIPHNKLGRQIIKKLKVCVGPEHPHEAQNPVPYEVK</sequence>
<dbReference type="InterPro" id="IPR005823">
    <property type="entry name" value="Ribosomal_uL13_bac-type"/>
</dbReference>
<name>A0A918TNC2_9BACT</name>
<comment type="subunit">
    <text evidence="4">Part of the 50S ribosomal subunit.</text>
</comment>
<dbReference type="Pfam" id="PF00572">
    <property type="entry name" value="Ribosomal_L13"/>
    <property type="match status" value="1"/>
</dbReference>
<proteinExistence type="inferred from homology"/>
<evidence type="ECO:0000313" key="6">
    <source>
        <dbReference type="Proteomes" id="UP000644507"/>
    </source>
</evidence>
<accession>A0A918TNC2</accession>